<dbReference type="AlphaFoldDB" id="A0A0N7LB73"/>
<sequence length="850" mass="94776">MAISFEPQRRLSGWQRVAYAVSLTLSWILQRTPFSVHCCIVLLAALGPIFAPHLIALLIVLIHVVFVICQSRTAWGVWCGWRGVLQHSRRDWRQYHADERQKLDKNGSGDHVLEIDDVQHIIIVPAYKETVETLRETLDVLASHPMASACYHVCLGMEEREAGAAAKANKLLSQYRLDRAFATAAFSLHPGNILGESAGKASNVNWAARHMARSVPIDHSRTVVTVMDADTAFASDFFLSISAYYALAPHEKRRRTYYVPPTLFDRNGAEVPATTRIADIMWSCAGIGQIYPSSSFKAPTSAYAATMELVKHCDFWDSGPEAVGEDFHFAVKATFDTRGSVFAQTIYSPASQTNVVGSPSHSSVLSYLNDMHARWSQAVRHLWGSLDFGYAFHRALTGSFGPGQRKTGYIALMTQDSDESAEDDDVTINGDRLKPPQYFVNNTLQVEDPQRFPSPSTTATTDSTLVESYDAMSLPRPAKKFARFDDDGDAESEDTVHKVTQTHHRTLSKYGERLDVSTAESFSRRGSDSSIVGDSEDLELGKLLASDGARAADDDDDDNAEAWDPPLRIKPFFAMFFRIFEAHIMIAAIFLSMQILTFYPTVVYRNGHVGFSELPGRQCTWQKCAQAIFESPFSADMPIPEGTAPGLHPAWLLPDIVMCSIRAARLLTVFGVIATIFVLLAHDYYHRAASQTRWLESEQVIRAWRERGSQGPEPARYLGTRPGQTFARKWPRGFLDFLAFPAAILYGVAPMLYAQLCHLHTNKLTYTVSGKSKSTVVIATPFVAEAEVRVSSDIRGSRASMDTARTIRQSIEIGRISVDEHGMDRYYRPERSLHKSGDRQDPLMARHKQG</sequence>
<name>A0A0N7LB73_9BASI</name>
<feature type="transmembrane region" description="Helical" evidence="2">
    <location>
        <begin position="576"/>
        <end position="599"/>
    </location>
</feature>
<organism evidence="4 5">
    <name type="scientific">Ceraceosorus bombacis</name>
    <dbReference type="NCBI Taxonomy" id="401625"/>
    <lineage>
        <taxon>Eukaryota</taxon>
        <taxon>Fungi</taxon>
        <taxon>Dikarya</taxon>
        <taxon>Basidiomycota</taxon>
        <taxon>Ustilaginomycotina</taxon>
        <taxon>Exobasidiomycetes</taxon>
        <taxon>Ceraceosorales</taxon>
        <taxon>Ceraceosoraceae</taxon>
        <taxon>Ceraceosorus</taxon>
    </lineage>
</organism>
<dbReference type="InterPro" id="IPR029044">
    <property type="entry name" value="Nucleotide-diphossugar_trans"/>
</dbReference>
<dbReference type="OrthoDB" id="5819478at2759"/>
<evidence type="ECO:0000313" key="4">
    <source>
        <dbReference type="EMBL" id="CEH18586.1"/>
    </source>
</evidence>
<dbReference type="Pfam" id="PF13632">
    <property type="entry name" value="Glyco_trans_2_3"/>
    <property type="match status" value="1"/>
</dbReference>
<feature type="region of interest" description="Disordered" evidence="1">
    <location>
        <begin position="831"/>
        <end position="850"/>
    </location>
</feature>
<evidence type="ECO:0000259" key="3">
    <source>
        <dbReference type="Pfam" id="PF13632"/>
    </source>
</evidence>
<feature type="transmembrane region" description="Helical" evidence="2">
    <location>
        <begin position="663"/>
        <end position="685"/>
    </location>
</feature>
<keyword evidence="2" id="KW-1133">Transmembrane helix</keyword>
<keyword evidence="5" id="KW-1185">Reference proteome</keyword>
<keyword evidence="2" id="KW-0812">Transmembrane</keyword>
<feature type="transmembrane region" description="Helical" evidence="2">
    <location>
        <begin position="49"/>
        <end position="69"/>
    </location>
</feature>
<evidence type="ECO:0000256" key="2">
    <source>
        <dbReference type="SAM" id="Phobius"/>
    </source>
</evidence>
<feature type="compositionally biased region" description="Basic and acidic residues" evidence="1">
    <location>
        <begin position="831"/>
        <end position="841"/>
    </location>
</feature>
<dbReference type="SUPFAM" id="SSF53448">
    <property type="entry name" value="Nucleotide-diphospho-sugar transferases"/>
    <property type="match status" value="1"/>
</dbReference>
<dbReference type="Proteomes" id="UP000054845">
    <property type="component" value="Unassembled WGS sequence"/>
</dbReference>
<feature type="transmembrane region" description="Helical" evidence="2">
    <location>
        <begin position="734"/>
        <end position="753"/>
    </location>
</feature>
<reference evidence="5" key="1">
    <citation type="submission" date="2014-09" db="EMBL/GenBank/DDBJ databases">
        <authorList>
            <person name="Sharma Rahul"/>
            <person name="Thines Marco"/>
        </authorList>
    </citation>
    <scope>NUCLEOTIDE SEQUENCE [LARGE SCALE GENOMIC DNA]</scope>
</reference>
<feature type="domain" description="Glycosyltransferase 2-like" evidence="3">
    <location>
        <begin position="224"/>
        <end position="386"/>
    </location>
</feature>
<proteinExistence type="predicted"/>
<keyword evidence="2" id="KW-0472">Membrane</keyword>
<evidence type="ECO:0000256" key="1">
    <source>
        <dbReference type="SAM" id="MobiDB-lite"/>
    </source>
</evidence>
<dbReference type="PANTHER" id="PTHR36851:SF1">
    <property type="entry name" value="GLYCO_TRANS_2-LIKE DOMAIN-CONTAINING PROTEIN"/>
    <property type="match status" value="1"/>
</dbReference>
<accession>A0A0N7LB73</accession>
<dbReference type="STRING" id="401625.A0A0N7LB73"/>
<dbReference type="PANTHER" id="PTHR36851">
    <property type="entry name" value="UNNAMED PRODUCT"/>
    <property type="match status" value="1"/>
</dbReference>
<evidence type="ECO:0000313" key="5">
    <source>
        <dbReference type="Proteomes" id="UP000054845"/>
    </source>
</evidence>
<dbReference type="InterPro" id="IPR001173">
    <property type="entry name" value="Glyco_trans_2-like"/>
</dbReference>
<dbReference type="EMBL" id="CCYA01000275">
    <property type="protein sequence ID" value="CEH18586.1"/>
    <property type="molecule type" value="Genomic_DNA"/>
</dbReference>
<dbReference type="Gene3D" id="3.90.550.10">
    <property type="entry name" value="Spore Coat Polysaccharide Biosynthesis Protein SpsA, Chain A"/>
    <property type="match status" value="1"/>
</dbReference>
<protein>
    <recommendedName>
        <fullName evidence="3">Glycosyltransferase 2-like domain-containing protein</fullName>
    </recommendedName>
</protein>